<protein>
    <submittedName>
        <fullName evidence="4">Tetratricopeptide repeat protein</fullName>
    </submittedName>
</protein>
<keyword evidence="2 3" id="KW-0802">TPR repeat</keyword>
<evidence type="ECO:0000313" key="5">
    <source>
        <dbReference type="Proteomes" id="UP000713904"/>
    </source>
</evidence>
<evidence type="ECO:0000256" key="3">
    <source>
        <dbReference type="PROSITE-ProRule" id="PRU00339"/>
    </source>
</evidence>
<dbReference type="InterPro" id="IPR051685">
    <property type="entry name" value="Ycf3/AcsC/BcsC/TPR_MFPF"/>
</dbReference>
<dbReference type="Proteomes" id="UP000713904">
    <property type="component" value="Unassembled WGS sequence"/>
</dbReference>
<gene>
    <name evidence="4" type="ORF">HLB29_06065</name>
</gene>
<dbReference type="Gene3D" id="1.25.40.10">
    <property type="entry name" value="Tetratricopeptide repeat domain"/>
    <property type="match status" value="2"/>
</dbReference>
<dbReference type="PANTHER" id="PTHR44943:SF8">
    <property type="entry name" value="TPR REPEAT-CONTAINING PROTEIN MJ0263"/>
    <property type="match status" value="1"/>
</dbReference>
<dbReference type="PROSITE" id="PS50005">
    <property type="entry name" value="TPR"/>
    <property type="match status" value="1"/>
</dbReference>
<evidence type="ECO:0000313" key="4">
    <source>
        <dbReference type="EMBL" id="MBC2576247.1"/>
    </source>
</evidence>
<dbReference type="RefSeq" id="WP_185624262.1">
    <property type="nucleotide sequence ID" value="NZ_JABGBW010000003.1"/>
</dbReference>
<dbReference type="PANTHER" id="PTHR44943">
    <property type="entry name" value="CELLULOSE SYNTHASE OPERON PROTEIN C"/>
    <property type="match status" value="1"/>
</dbReference>
<name>A0ABR6TLF7_9FIRM</name>
<dbReference type="InterPro" id="IPR019734">
    <property type="entry name" value="TPR_rpt"/>
</dbReference>
<keyword evidence="5" id="KW-1185">Reference proteome</keyword>
<dbReference type="EMBL" id="JABGBW010000003">
    <property type="protein sequence ID" value="MBC2576247.1"/>
    <property type="molecule type" value="Genomic_DNA"/>
</dbReference>
<dbReference type="SUPFAM" id="SSF48452">
    <property type="entry name" value="TPR-like"/>
    <property type="match status" value="2"/>
</dbReference>
<dbReference type="SMART" id="SM00028">
    <property type="entry name" value="TPR"/>
    <property type="match status" value="4"/>
</dbReference>
<sequence length="377" mass="43919">MKTRIDKYILEKSEELVFITIDETNELSLEGYEVPEGGLKVPLKSDVLVKSIKDNKAQEELNMMSMVDAMLFIQGVDEDFMYNCEYDKFIEFFSKKVNFDYMQYLGFMSNKSYTEGEITDALVYIKSFLRREPENVDALYQFSIICQELAIRYQKDEELESMNDFLMAALYSLEKIVDLDDKFSLAYYQLGFHYSNQKQFVKSKLIWEKALDYGIDEDLAGEIQDNLEKIDFKVRYEEGYNLVFQGRAEEGLQKLLPLEQDNPDWWNLLFIISVAYKSLGDLGEAKKYLEKILIIRPTQVDTLVEMALCLAEEGNLEGAIEFLTKASKLRKDNPEILCNLGMAYLHNGNYDEAKYYIEMAYEIDPTDEVTVACMRQL</sequence>
<dbReference type="Pfam" id="PF13181">
    <property type="entry name" value="TPR_8"/>
    <property type="match status" value="1"/>
</dbReference>
<accession>A0ABR6TLF7</accession>
<dbReference type="PROSITE" id="PS50293">
    <property type="entry name" value="TPR_REGION"/>
    <property type="match status" value="1"/>
</dbReference>
<feature type="repeat" description="TPR" evidence="3">
    <location>
        <begin position="334"/>
        <end position="367"/>
    </location>
</feature>
<comment type="caution">
    <text evidence="4">The sequence shown here is derived from an EMBL/GenBank/DDBJ whole genome shotgun (WGS) entry which is preliminary data.</text>
</comment>
<organism evidence="4 5">
    <name type="scientific">Peptostreptococcus canis</name>
    <dbReference type="NCBI Taxonomy" id="1159213"/>
    <lineage>
        <taxon>Bacteria</taxon>
        <taxon>Bacillati</taxon>
        <taxon>Bacillota</taxon>
        <taxon>Clostridia</taxon>
        <taxon>Peptostreptococcales</taxon>
        <taxon>Peptostreptococcaceae</taxon>
        <taxon>Peptostreptococcus</taxon>
    </lineage>
</organism>
<reference evidence="4 5" key="1">
    <citation type="submission" date="2020-05" db="EMBL/GenBank/DDBJ databases">
        <title>Draft genome of xy-202 and genomic insight in genome of the genus Peptostreptococcus.</title>
        <authorList>
            <person name="Zhang Z."/>
        </authorList>
    </citation>
    <scope>NUCLEOTIDE SEQUENCE [LARGE SCALE GENOMIC DNA]</scope>
    <source>
        <strain evidence="4 5">DSM 27025</strain>
    </source>
</reference>
<proteinExistence type="predicted"/>
<keyword evidence="1" id="KW-0677">Repeat</keyword>
<evidence type="ECO:0000256" key="1">
    <source>
        <dbReference type="ARBA" id="ARBA00022737"/>
    </source>
</evidence>
<dbReference type="Pfam" id="PF14559">
    <property type="entry name" value="TPR_19"/>
    <property type="match status" value="1"/>
</dbReference>
<evidence type="ECO:0000256" key="2">
    <source>
        <dbReference type="ARBA" id="ARBA00022803"/>
    </source>
</evidence>
<dbReference type="InterPro" id="IPR011990">
    <property type="entry name" value="TPR-like_helical_dom_sf"/>
</dbReference>